<evidence type="ECO:0000313" key="2">
    <source>
        <dbReference type="EMBL" id="AFI65784.1"/>
    </source>
</evidence>
<keyword evidence="1" id="KW-0732">Signal</keyword>
<gene>
    <name evidence="2" type="ordered locus">BP1026B_I1134</name>
</gene>
<dbReference type="EMBL" id="CP002833">
    <property type="protein sequence ID" value="AFI65784.1"/>
    <property type="molecule type" value="Genomic_DNA"/>
</dbReference>
<evidence type="ECO:0008006" key="4">
    <source>
        <dbReference type="Google" id="ProtNLM"/>
    </source>
</evidence>
<protein>
    <recommendedName>
        <fullName evidence="4">Lipoprotein</fullName>
    </recommendedName>
</protein>
<name>A0A0H3HH93_BURP2</name>
<dbReference type="KEGG" id="bpz:BP1026B_I1134"/>
<dbReference type="PROSITE" id="PS51257">
    <property type="entry name" value="PROKAR_LIPOPROTEIN"/>
    <property type="match status" value="1"/>
</dbReference>
<dbReference type="PATRIC" id="fig|884204.3.peg.1239"/>
<reference evidence="2 3" key="1">
    <citation type="journal article" date="2012" name="PLoS ONE">
        <title>Evolution of Burkholderia pseudomallei in recurrent melioidosis.</title>
        <authorList>
            <person name="Hayden H.S."/>
            <person name="Lim R."/>
            <person name="Brittnacher M.J."/>
            <person name="Sims E.H."/>
            <person name="Ramage E.R."/>
            <person name="Fong C."/>
            <person name="Wu Z."/>
            <person name="Crist E."/>
            <person name="Chang J."/>
            <person name="Zhou Y."/>
            <person name="Radey M."/>
            <person name="Rohmer L."/>
            <person name="Haugen E."/>
            <person name="Gillett W."/>
            <person name="Wuthiekanun V."/>
            <person name="Peacock S.J."/>
            <person name="Kaul R."/>
            <person name="Miller S.I."/>
            <person name="Manoil C."/>
            <person name="Jacobs M.A."/>
        </authorList>
    </citation>
    <scope>NUCLEOTIDE SEQUENCE [LARGE SCALE GENOMIC DNA]</scope>
    <source>
        <strain evidence="2 3">1026b</strain>
    </source>
</reference>
<evidence type="ECO:0000313" key="3">
    <source>
        <dbReference type="Proteomes" id="UP000010087"/>
    </source>
</evidence>
<dbReference type="AlphaFoldDB" id="A0A0H3HH93"/>
<proteinExistence type="predicted"/>
<dbReference type="Proteomes" id="UP000010087">
    <property type="component" value="Chromosome 1"/>
</dbReference>
<feature type="chain" id="PRO_5002611263" description="Lipoprotein" evidence="1">
    <location>
        <begin position="25"/>
        <end position="155"/>
    </location>
</feature>
<sequence>MNKAKVGASWIYACFFTIAIALLASCTTHLVAPYDQSNQTALATISSDIMGFYEGLLETPLTQRNYASSEKMYGQIESEIRVFLIKQPLIPVNKPSLDASKDLLDRWEKARSDHRKNNTYSDADLTIDRANFQGILSAIFQGETAKQMASSPTAK</sequence>
<accession>A0A0H3HH93</accession>
<dbReference type="RefSeq" id="WP_004552785.1">
    <property type="nucleotide sequence ID" value="NC_017831.1"/>
</dbReference>
<organism evidence="2 3">
    <name type="scientific">Burkholderia pseudomallei (strain 1026b)</name>
    <dbReference type="NCBI Taxonomy" id="884204"/>
    <lineage>
        <taxon>Bacteria</taxon>
        <taxon>Pseudomonadati</taxon>
        <taxon>Pseudomonadota</taxon>
        <taxon>Betaproteobacteria</taxon>
        <taxon>Burkholderiales</taxon>
        <taxon>Burkholderiaceae</taxon>
        <taxon>Burkholderia</taxon>
        <taxon>pseudomallei group</taxon>
    </lineage>
</organism>
<feature type="signal peptide" evidence="1">
    <location>
        <begin position="1"/>
        <end position="24"/>
    </location>
</feature>
<evidence type="ECO:0000256" key="1">
    <source>
        <dbReference type="SAM" id="SignalP"/>
    </source>
</evidence>